<dbReference type="RefSeq" id="WP_164711885.1">
    <property type="nucleotide sequence ID" value="NZ_AP024911.1"/>
</dbReference>
<dbReference type="Pfam" id="PF00263">
    <property type="entry name" value="Secretin"/>
    <property type="match status" value="1"/>
</dbReference>
<dbReference type="Gene3D" id="3.30.1370.120">
    <property type="match status" value="1"/>
</dbReference>
<dbReference type="PANTHER" id="PTHR30604:SF1">
    <property type="entry name" value="DNA UTILIZATION PROTEIN HOFQ"/>
    <property type="match status" value="1"/>
</dbReference>
<proteinExistence type="inferred from homology"/>
<dbReference type="InterPro" id="IPR004846">
    <property type="entry name" value="T2SS/T3SS_dom"/>
</dbReference>
<dbReference type="InterPro" id="IPR051808">
    <property type="entry name" value="Type_IV_pilus_biogenesis"/>
</dbReference>
<keyword evidence="6" id="KW-0998">Cell outer membrane</keyword>
<dbReference type="PANTHER" id="PTHR30604">
    <property type="entry name" value="PROTEIN TRANSPORT PROTEIN HOFQ"/>
    <property type="match status" value="1"/>
</dbReference>
<name>A0ABV7C6K6_9VIBR</name>
<comment type="subcellular location">
    <subcellularLocation>
        <location evidence="1 7">Cell outer membrane</location>
    </subcellularLocation>
</comment>
<dbReference type="PRINTS" id="PR00811">
    <property type="entry name" value="BCTERIALGSPD"/>
</dbReference>
<dbReference type="InterPro" id="IPR013355">
    <property type="entry name" value="Pilus_4_PilQ"/>
</dbReference>
<accession>A0ABV7C6K6</accession>
<keyword evidence="4 8" id="KW-0732">Signal</keyword>
<evidence type="ECO:0000256" key="2">
    <source>
        <dbReference type="ARBA" id="ARBA00006304"/>
    </source>
</evidence>
<dbReference type="Pfam" id="PF03958">
    <property type="entry name" value="Secretin_N"/>
    <property type="match status" value="1"/>
</dbReference>
<dbReference type="InterPro" id="IPR005644">
    <property type="entry name" value="NolW-like"/>
</dbReference>
<dbReference type="InterPro" id="IPR011662">
    <property type="entry name" value="Secretin/TonB_short_N"/>
</dbReference>
<dbReference type="Proteomes" id="UP001595384">
    <property type="component" value="Unassembled WGS sequence"/>
</dbReference>
<evidence type="ECO:0000256" key="6">
    <source>
        <dbReference type="ARBA" id="ARBA00023237"/>
    </source>
</evidence>
<dbReference type="EMBL" id="JBHRSE010000049">
    <property type="protein sequence ID" value="MFC3023662.1"/>
    <property type="molecule type" value="Genomic_DNA"/>
</dbReference>
<comment type="similarity">
    <text evidence="2">Belongs to the bacterial secretin family. PilQ subfamily.</text>
</comment>
<evidence type="ECO:0000256" key="7">
    <source>
        <dbReference type="RuleBase" id="RU004004"/>
    </source>
</evidence>
<dbReference type="InterPro" id="IPR038591">
    <property type="entry name" value="NolW-like_sf"/>
</dbReference>
<feature type="domain" description="Secretin/TonB short N-terminal" evidence="9">
    <location>
        <begin position="64"/>
        <end position="112"/>
    </location>
</feature>
<protein>
    <submittedName>
        <fullName evidence="10">Type IV pilus secretin PilQ</fullName>
    </submittedName>
</protein>
<evidence type="ECO:0000256" key="3">
    <source>
        <dbReference type="ARBA" id="ARBA00022448"/>
    </source>
</evidence>
<keyword evidence="3 7" id="KW-0813">Transport</keyword>
<keyword evidence="11" id="KW-1185">Reference proteome</keyword>
<organism evidence="10 11">
    <name type="scientific">Vibrio zhugei</name>
    <dbReference type="NCBI Taxonomy" id="2479546"/>
    <lineage>
        <taxon>Bacteria</taxon>
        <taxon>Pseudomonadati</taxon>
        <taxon>Pseudomonadota</taxon>
        <taxon>Gammaproteobacteria</taxon>
        <taxon>Vibrionales</taxon>
        <taxon>Vibrionaceae</taxon>
        <taxon>Vibrio</taxon>
    </lineage>
</organism>
<gene>
    <name evidence="10" type="ORF">ACFODT_07480</name>
</gene>
<evidence type="ECO:0000313" key="11">
    <source>
        <dbReference type="Proteomes" id="UP001595384"/>
    </source>
</evidence>
<feature type="chain" id="PRO_5046319790" evidence="8">
    <location>
        <begin position="26"/>
        <end position="442"/>
    </location>
</feature>
<dbReference type="SMART" id="SM00965">
    <property type="entry name" value="STN"/>
    <property type="match status" value="1"/>
</dbReference>
<evidence type="ECO:0000256" key="8">
    <source>
        <dbReference type="SAM" id="SignalP"/>
    </source>
</evidence>
<evidence type="ECO:0000256" key="5">
    <source>
        <dbReference type="ARBA" id="ARBA00023136"/>
    </source>
</evidence>
<dbReference type="Gene3D" id="3.30.1370.130">
    <property type="match status" value="1"/>
</dbReference>
<evidence type="ECO:0000256" key="1">
    <source>
        <dbReference type="ARBA" id="ARBA00004442"/>
    </source>
</evidence>
<evidence type="ECO:0000313" key="10">
    <source>
        <dbReference type="EMBL" id="MFC3023662.1"/>
    </source>
</evidence>
<dbReference type="PROSITE" id="PS00875">
    <property type="entry name" value="T2SP_D"/>
    <property type="match status" value="1"/>
</dbReference>
<sequence>MNNKLLGLFLIMGCCALFSAKSAFSEVMRTPAQREPSSSSLLSLQFQSIDVRRVLTLLAEKQGLNVVIDERVSGSISVNLQQVSWQNALEVILRMKGLGYQTRHNVLWIAPLSVIKQQQGAVSSLTETMHYHRVPVHYAKATELLTLITAKNGQSMLSEQGSVQVDKRTNSLLVYDTDQHTKRIKQLVAIVDVPMKQVVIEARIVTMNQGELADIGVRWGAVQGPRSARISGTLEGLNGKEGDSIANDLSVQIPSATPRAASLAFQVATLGSNTLLDLELSALQSESKAEIISSPRLLTTDEKPAYIEQGTEIPYLEAASSGATSVSFRKAVLSLKVTPHITPSNRLILDLNVTQDRPGSSVAIGTGDAVAIQTQRIGTQVMVNDGETIVLGGIYQHSLTKGVEKVPLLGDLPLLGQLFRRSYEEKGKNELVIFVTPKVIIQ</sequence>
<keyword evidence="5" id="KW-0472">Membrane</keyword>
<comment type="caution">
    <text evidence="10">The sequence shown here is derived from an EMBL/GenBank/DDBJ whole genome shotgun (WGS) entry which is preliminary data.</text>
</comment>
<feature type="signal peptide" evidence="8">
    <location>
        <begin position="1"/>
        <end position="25"/>
    </location>
</feature>
<dbReference type="Pfam" id="PF07660">
    <property type="entry name" value="STN"/>
    <property type="match status" value="1"/>
</dbReference>
<dbReference type="InterPro" id="IPR001775">
    <property type="entry name" value="GspD/PilQ"/>
</dbReference>
<evidence type="ECO:0000259" key="9">
    <source>
        <dbReference type="SMART" id="SM00965"/>
    </source>
</evidence>
<dbReference type="InterPro" id="IPR004845">
    <property type="entry name" value="T2SS_GspD_CS"/>
</dbReference>
<dbReference type="NCBIfam" id="TIGR02515">
    <property type="entry name" value="IV_pilus_PilQ"/>
    <property type="match status" value="1"/>
</dbReference>
<evidence type="ECO:0000256" key="4">
    <source>
        <dbReference type="ARBA" id="ARBA00022729"/>
    </source>
</evidence>
<reference evidence="11" key="1">
    <citation type="journal article" date="2019" name="Int. J. Syst. Evol. Microbiol.">
        <title>The Global Catalogue of Microorganisms (GCM) 10K type strain sequencing project: providing services to taxonomists for standard genome sequencing and annotation.</title>
        <authorList>
            <consortium name="The Broad Institute Genomics Platform"/>
            <consortium name="The Broad Institute Genome Sequencing Center for Infectious Disease"/>
            <person name="Wu L."/>
            <person name="Ma J."/>
        </authorList>
    </citation>
    <scope>NUCLEOTIDE SEQUENCE [LARGE SCALE GENOMIC DNA]</scope>
    <source>
        <strain evidence="11">KCTC 62784</strain>
    </source>
</reference>